<gene>
    <name evidence="1" type="ORF">NFI80_25400</name>
</gene>
<geneLocation type="plasmid" evidence="1 2">
    <name>unnamed</name>
</geneLocation>
<evidence type="ECO:0000313" key="1">
    <source>
        <dbReference type="EMBL" id="UTM21732.1"/>
    </source>
</evidence>
<reference evidence="1" key="1">
    <citation type="submission" date="2022-06" db="EMBL/GenBank/DDBJ databases">
        <title>Novel species in genus Dyadobacter.</title>
        <authorList>
            <person name="Ma C."/>
        </authorList>
    </citation>
    <scope>NUCLEOTIDE SEQUENCE</scope>
    <source>
        <strain evidence="1">CY22</strain>
        <plasmid evidence="1">unnamed</plasmid>
    </source>
</reference>
<evidence type="ECO:0000313" key="2">
    <source>
        <dbReference type="Proteomes" id="UP001055420"/>
    </source>
</evidence>
<dbReference type="EMBL" id="CP099631">
    <property type="protein sequence ID" value="UTM21732.1"/>
    <property type="molecule type" value="Genomic_DNA"/>
</dbReference>
<protein>
    <submittedName>
        <fullName evidence="1">DUF3800 domain-containing protein</fullName>
    </submittedName>
</protein>
<accession>A0ABY5E9U7</accession>
<dbReference type="Proteomes" id="UP001055420">
    <property type="component" value="Plasmid unnamed"/>
</dbReference>
<proteinExistence type="predicted"/>
<sequence length="385" mass="43609">MHHHTAFLSEWGNNALDFSKKGPSGILPTTHFIVTALIIGKADVEKVLAVLGAISKRHFNGGQIDSEKTGNNHLKRKEVLEDLEELPFQVFSVIVDKRQLIGEGLRYKGSFFKFLHGLADRELFRIFPDLEMVAGRTGDETFMKGFITYVQQNHIANLFNESSFGFVASDDSPIVQLAHFIAGTLARCYDETVITDQRGEFIEILKRKVLTIRFWPDAFAHNLINQPQPGPSFDPLLSKLSVNLANDFLHRKSADKAPQAIDQVSSLSYLLFHFRHISPTRYITSFELMEHIRARRGKNVSLHYFQTKVIAPLRDAGVLIASSSRGYKLPASQQDLYDFVGHSNTIIEPMLSRVKRFRDQIHMATDGKIDVLAADEYKVIRKVID</sequence>
<name>A0ABY5E9U7_9BACT</name>
<keyword evidence="2" id="KW-1185">Reference proteome</keyword>
<keyword evidence="1" id="KW-0614">Plasmid</keyword>
<organism evidence="1 2">
    <name type="scientific">Dyadobacter chenhuakuii</name>
    <dbReference type="NCBI Taxonomy" id="2909339"/>
    <lineage>
        <taxon>Bacteria</taxon>
        <taxon>Pseudomonadati</taxon>
        <taxon>Bacteroidota</taxon>
        <taxon>Cytophagia</taxon>
        <taxon>Cytophagales</taxon>
        <taxon>Spirosomataceae</taxon>
        <taxon>Dyadobacter</taxon>
    </lineage>
</organism>
<dbReference type="RefSeq" id="WP_254414176.1">
    <property type="nucleotide sequence ID" value="NZ_CP099631.1"/>
</dbReference>